<evidence type="ECO:0000313" key="2">
    <source>
        <dbReference type="EMBL" id="RUS66434.1"/>
    </source>
</evidence>
<keyword evidence="3" id="KW-1185">Reference proteome</keyword>
<reference evidence="2 3" key="1">
    <citation type="submission" date="2018-01" db="EMBL/GenBank/DDBJ databases">
        <title>Saezia sanguinis gen. nov., sp. nov., in the order Burkholderiales isolated from human blood.</title>
        <authorList>
            <person name="Medina-Pascual M.J."/>
            <person name="Valdezate S."/>
            <person name="Monzon S."/>
            <person name="Cuesta I."/>
            <person name="Carrasco G."/>
            <person name="Villalon P."/>
            <person name="Saez-Nieto J.A."/>
        </authorList>
    </citation>
    <scope>NUCLEOTIDE SEQUENCE [LARGE SCALE GENOMIC DNA]</scope>
    <source>
        <strain evidence="2 3">CNM695-12</strain>
    </source>
</reference>
<gene>
    <name evidence="2" type="ORF">CUZ56_02160</name>
</gene>
<dbReference type="InterPro" id="IPR000835">
    <property type="entry name" value="HTH_MarR-typ"/>
</dbReference>
<dbReference type="PANTHER" id="PTHR33164:SF57">
    <property type="entry name" value="MARR-FAMILY TRANSCRIPTIONAL REGULATOR"/>
    <property type="match status" value="1"/>
</dbReference>
<dbReference type="PANTHER" id="PTHR33164">
    <property type="entry name" value="TRANSCRIPTIONAL REGULATOR, MARR FAMILY"/>
    <property type="match status" value="1"/>
</dbReference>
<proteinExistence type="predicted"/>
<name>A0A433SCS7_9BURK</name>
<dbReference type="Pfam" id="PF12802">
    <property type="entry name" value="MarR_2"/>
    <property type="match status" value="1"/>
</dbReference>
<dbReference type="Proteomes" id="UP000286947">
    <property type="component" value="Unassembled WGS sequence"/>
</dbReference>
<dbReference type="SMART" id="SM00347">
    <property type="entry name" value="HTH_MARR"/>
    <property type="match status" value="1"/>
</dbReference>
<sequence>MPIAHTSALHTPYWQQPHLGRLLGYALQRFDQRVISLMARDVDVPLALSNLAARGQVSAAHIHITRHLPPEGARLSELAQQAHMSKQAMNDLVDQCEAWGIVIRTMDARDRRARMIQYTESGLLWLQAFTRAVTQAEAEFKEEVGTEIATVIQIGLEAYASGFEQAV</sequence>
<dbReference type="GO" id="GO:0006950">
    <property type="term" value="P:response to stress"/>
    <property type="evidence" value="ECO:0007669"/>
    <property type="project" value="TreeGrafter"/>
</dbReference>
<evidence type="ECO:0000313" key="3">
    <source>
        <dbReference type="Proteomes" id="UP000286947"/>
    </source>
</evidence>
<dbReference type="OrthoDB" id="122135at2"/>
<comment type="caution">
    <text evidence="2">The sequence shown here is derived from an EMBL/GenBank/DDBJ whole genome shotgun (WGS) entry which is preliminary data.</text>
</comment>
<dbReference type="RefSeq" id="WP_126980330.1">
    <property type="nucleotide sequence ID" value="NZ_PQSP01000005.1"/>
</dbReference>
<dbReference type="AlphaFoldDB" id="A0A433SCS7"/>
<dbReference type="InterPro" id="IPR039422">
    <property type="entry name" value="MarR/SlyA-like"/>
</dbReference>
<protein>
    <recommendedName>
        <fullName evidence="1">HTH marR-type domain-containing protein</fullName>
    </recommendedName>
</protein>
<dbReference type="PROSITE" id="PS50995">
    <property type="entry name" value="HTH_MARR_2"/>
    <property type="match status" value="1"/>
</dbReference>
<dbReference type="Gene3D" id="1.10.10.10">
    <property type="entry name" value="Winged helix-like DNA-binding domain superfamily/Winged helix DNA-binding domain"/>
    <property type="match status" value="1"/>
</dbReference>
<dbReference type="EMBL" id="PQSP01000005">
    <property type="protein sequence ID" value="RUS66434.1"/>
    <property type="molecule type" value="Genomic_DNA"/>
</dbReference>
<accession>A0A433SCS7</accession>
<dbReference type="GO" id="GO:0003700">
    <property type="term" value="F:DNA-binding transcription factor activity"/>
    <property type="evidence" value="ECO:0007669"/>
    <property type="project" value="InterPro"/>
</dbReference>
<dbReference type="InterPro" id="IPR036388">
    <property type="entry name" value="WH-like_DNA-bd_sf"/>
</dbReference>
<dbReference type="InterPro" id="IPR036390">
    <property type="entry name" value="WH_DNA-bd_sf"/>
</dbReference>
<feature type="domain" description="HTH marR-type" evidence="1">
    <location>
        <begin position="16"/>
        <end position="160"/>
    </location>
</feature>
<evidence type="ECO:0000259" key="1">
    <source>
        <dbReference type="PROSITE" id="PS50995"/>
    </source>
</evidence>
<dbReference type="SUPFAM" id="SSF46785">
    <property type="entry name" value="Winged helix' DNA-binding domain"/>
    <property type="match status" value="1"/>
</dbReference>
<organism evidence="2 3">
    <name type="scientific">Saezia sanguinis</name>
    <dbReference type="NCBI Taxonomy" id="1965230"/>
    <lineage>
        <taxon>Bacteria</taxon>
        <taxon>Pseudomonadati</taxon>
        <taxon>Pseudomonadota</taxon>
        <taxon>Betaproteobacteria</taxon>
        <taxon>Burkholderiales</taxon>
        <taxon>Saeziaceae</taxon>
        <taxon>Saezia</taxon>
    </lineage>
</organism>